<evidence type="ECO:0000259" key="3">
    <source>
        <dbReference type="PROSITE" id="PS50835"/>
    </source>
</evidence>
<name>A0A674GKJ2_TAEGU</name>
<dbReference type="PROSITE" id="PS50835">
    <property type="entry name" value="IG_LIKE"/>
    <property type="match status" value="1"/>
</dbReference>
<dbReference type="Ensembl" id="ENSTGUT00000043045.1">
    <property type="protein sequence ID" value="ENSTGUP00000022920.1"/>
    <property type="gene ID" value="ENSTGUG00000026171.1"/>
</dbReference>
<protein>
    <recommendedName>
        <fullName evidence="3">Ig-like domain-containing protein</fullName>
    </recommendedName>
</protein>
<dbReference type="SMART" id="SM00409">
    <property type="entry name" value="IG"/>
    <property type="match status" value="1"/>
</dbReference>
<dbReference type="InParanoid" id="A0A674GKJ2"/>
<dbReference type="GO" id="GO:0005886">
    <property type="term" value="C:plasma membrane"/>
    <property type="evidence" value="ECO:0007669"/>
    <property type="project" value="TreeGrafter"/>
</dbReference>
<dbReference type="InterPro" id="IPR003599">
    <property type="entry name" value="Ig_sub"/>
</dbReference>
<sequence>MPSLTSWPAPTPRCLTLTPLLPLHMSLDSYKRQVAERLGSPDMVIKEGQSVNLQCSKMQSSSTAMYWFVRYSKKNSSLTQLVYAFEGGNAAVEKGFESHFKSSKIKGDSITLSIEHAFLNDSGTYYCAENDHSGETAQGAEHKPLPAHTGPAFHLVGAAEGFSLISFCAS</sequence>
<evidence type="ECO:0000256" key="2">
    <source>
        <dbReference type="ARBA" id="ARBA00022859"/>
    </source>
</evidence>
<dbReference type="InterPro" id="IPR013106">
    <property type="entry name" value="Ig_V-set"/>
</dbReference>
<dbReference type="AlphaFoldDB" id="A0A674GKJ2"/>
<feature type="domain" description="Ig-like" evidence="3">
    <location>
        <begin position="19"/>
        <end position="146"/>
    </location>
</feature>
<reference evidence="4" key="3">
    <citation type="submission" date="2025-09" db="UniProtKB">
        <authorList>
            <consortium name="Ensembl"/>
        </authorList>
    </citation>
    <scope>IDENTIFICATION</scope>
</reference>
<evidence type="ECO:0000313" key="4">
    <source>
        <dbReference type="Ensembl" id="ENSTGUP00000022920.1"/>
    </source>
</evidence>
<dbReference type="InterPro" id="IPR013783">
    <property type="entry name" value="Ig-like_fold"/>
</dbReference>
<dbReference type="InterPro" id="IPR036179">
    <property type="entry name" value="Ig-like_dom_sf"/>
</dbReference>
<reference evidence="4 5" key="1">
    <citation type="journal article" date="2010" name="Nature">
        <title>The genome of a songbird.</title>
        <authorList>
            <person name="Warren W.C."/>
            <person name="Clayton D.F."/>
            <person name="Ellegren H."/>
            <person name="Arnold A.P."/>
            <person name="Hillier L.W."/>
            <person name="Kunstner A."/>
            <person name="Searle S."/>
            <person name="White S."/>
            <person name="Vilella A.J."/>
            <person name="Fairley S."/>
            <person name="Heger A."/>
            <person name="Kong L."/>
            <person name="Ponting C.P."/>
            <person name="Jarvis E.D."/>
            <person name="Mello C.V."/>
            <person name="Minx P."/>
            <person name="Lovell P."/>
            <person name="Velho T.A."/>
            <person name="Ferris M."/>
            <person name="Balakrishnan C.N."/>
            <person name="Sinha S."/>
            <person name="Blatti C."/>
            <person name="London S.E."/>
            <person name="Li Y."/>
            <person name="Lin Y.C."/>
            <person name="George J."/>
            <person name="Sweedler J."/>
            <person name="Southey B."/>
            <person name="Gunaratne P."/>
            <person name="Watson M."/>
            <person name="Nam K."/>
            <person name="Backstrom N."/>
            <person name="Smeds L."/>
            <person name="Nabholz B."/>
            <person name="Itoh Y."/>
            <person name="Whitney O."/>
            <person name="Pfenning A.R."/>
            <person name="Howard J."/>
            <person name="Volker M."/>
            <person name="Skinner B.M."/>
            <person name="Griffin D.K."/>
            <person name="Ye L."/>
            <person name="McLaren W.M."/>
            <person name="Flicek P."/>
            <person name="Quesada V."/>
            <person name="Velasco G."/>
            <person name="Lopez-Otin C."/>
            <person name="Puente X.S."/>
            <person name="Olender T."/>
            <person name="Lancet D."/>
            <person name="Smit A.F."/>
            <person name="Hubley R."/>
            <person name="Konkel M.K."/>
            <person name="Walker J.A."/>
            <person name="Batzer M.A."/>
            <person name="Gu W."/>
            <person name="Pollock D.D."/>
            <person name="Chen L."/>
            <person name="Cheng Z."/>
            <person name="Eichler E.E."/>
            <person name="Stapley J."/>
            <person name="Slate J."/>
            <person name="Ekblom R."/>
            <person name="Birkhead T."/>
            <person name="Burke T."/>
            <person name="Burt D."/>
            <person name="Scharff C."/>
            <person name="Adam I."/>
            <person name="Richard H."/>
            <person name="Sultan M."/>
            <person name="Soldatov A."/>
            <person name="Lehrach H."/>
            <person name="Edwards S.V."/>
            <person name="Yang S.P."/>
            <person name="Li X."/>
            <person name="Graves T."/>
            <person name="Fulton L."/>
            <person name="Nelson J."/>
            <person name="Chinwalla A."/>
            <person name="Hou S."/>
            <person name="Mardis E.R."/>
            <person name="Wilson R.K."/>
        </authorList>
    </citation>
    <scope>NUCLEOTIDE SEQUENCE [LARGE SCALE GENOMIC DNA]</scope>
</reference>
<dbReference type="CDD" id="cd00099">
    <property type="entry name" value="IgV"/>
    <property type="match status" value="1"/>
</dbReference>
<organism evidence="4 5">
    <name type="scientific">Taeniopygia guttata</name>
    <name type="common">Zebra finch</name>
    <name type="synonym">Poephila guttata</name>
    <dbReference type="NCBI Taxonomy" id="59729"/>
    <lineage>
        <taxon>Eukaryota</taxon>
        <taxon>Metazoa</taxon>
        <taxon>Chordata</taxon>
        <taxon>Craniata</taxon>
        <taxon>Vertebrata</taxon>
        <taxon>Euteleostomi</taxon>
        <taxon>Archelosauria</taxon>
        <taxon>Archosauria</taxon>
        <taxon>Dinosauria</taxon>
        <taxon>Saurischia</taxon>
        <taxon>Theropoda</taxon>
        <taxon>Coelurosauria</taxon>
        <taxon>Aves</taxon>
        <taxon>Neognathae</taxon>
        <taxon>Neoaves</taxon>
        <taxon>Telluraves</taxon>
        <taxon>Australaves</taxon>
        <taxon>Passeriformes</taxon>
        <taxon>Passeroidea</taxon>
        <taxon>Estrildidae</taxon>
        <taxon>Estrildinae</taxon>
        <taxon>Taeniopygia</taxon>
    </lineage>
</organism>
<dbReference type="GO" id="GO:0002376">
    <property type="term" value="P:immune system process"/>
    <property type="evidence" value="ECO:0007669"/>
    <property type="project" value="UniProtKB-KW"/>
</dbReference>
<dbReference type="PANTHER" id="PTHR23268:SF102">
    <property type="entry name" value="IMMUNOGLOBULIN V-SET DOMAIN-CONTAINING PROTEIN"/>
    <property type="match status" value="1"/>
</dbReference>
<dbReference type="Gene3D" id="2.60.40.10">
    <property type="entry name" value="Immunoglobulins"/>
    <property type="match status" value="1"/>
</dbReference>
<dbReference type="GO" id="GO:0007166">
    <property type="term" value="P:cell surface receptor signaling pathway"/>
    <property type="evidence" value="ECO:0007669"/>
    <property type="project" value="TreeGrafter"/>
</dbReference>
<dbReference type="Pfam" id="PF07686">
    <property type="entry name" value="V-set"/>
    <property type="match status" value="1"/>
</dbReference>
<evidence type="ECO:0000313" key="5">
    <source>
        <dbReference type="Proteomes" id="UP000007754"/>
    </source>
</evidence>
<proteinExistence type="predicted"/>
<reference evidence="4" key="2">
    <citation type="submission" date="2025-08" db="UniProtKB">
        <authorList>
            <consortium name="Ensembl"/>
        </authorList>
    </citation>
    <scope>IDENTIFICATION</scope>
</reference>
<dbReference type="InterPro" id="IPR007110">
    <property type="entry name" value="Ig-like_dom"/>
</dbReference>
<dbReference type="GeneTree" id="ENSGT01030000235295"/>
<dbReference type="SUPFAM" id="SSF48726">
    <property type="entry name" value="Immunoglobulin"/>
    <property type="match status" value="1"/>
</dbReference>
<dbReference type="InterPro" id="IPR003598">
    <property type="entry name" value="Ig_sub2"/>
</dbReference>
<keyword evidence="5" id="KW-1185">Reference proteome</keyword>
<evidence type="ECO:0000256" key="1">
    <source>
        <dbReference type="ARBA" id="ARBA00022729"/>
    </source>
</evidence>
<accession>A0A674GKJ2</accession>
<dbReference type="Proteomes" id="UP000007754">
    <property type="component" value="Chromosome 1"/>
</dbReference>
<keyword evidence="2" id="KW-0391">Immunity</keyword>
<dbReference type="PANTHER" id="PTHR23268">
    <property type="entry name" value="T-CELL RECEPTOR BETA CHAIN"/>
    <property type="match status" value="1"/>
</dbReference>
<dbReference type="InterPro" id="IPR050413">
    <property type="entry name" value="TCR_beta_variable"/>
</dbReference>
<dbReference type="SMART" id="SM00408">
    <property type="entry name" value="IGc2"/>
    <property type="match status" value="1"/>
</dbReference>
<keyword evidence="1" id="KW-0732">Signal</keyword>